<evidence type="ECO:0000256" key="1">
    <source>
        <dbReference type="SAM" id="Phobius"/>
    </source>
</evidence>
<keyword evidence="1" id="KW-1133">Transmembrane helix</keyword>
<protein>
    <submittedName>
        <fullName evidence="2">Uncharacterized protein</fullName>
    </submittedName>
</protein>
<sequence>MKKVVLNDSLVNVIVATYFIVGGFISHMLVMA</sequence>
<dbReference type="AlphaFoldDB" id="A0A1I2TBV7"/>
<keyword evidence="1" id="KW-0472">Membrane</keyword>
<dbReference type="EMBL" id="FOOT01000003">
    <property type="protein sequence ID" value="SFG62365.1"/>
    <property type="molecule type" value="Genomic_DNA"/>
</dbReference>
<reference evidence="3" key="1">
    <citation type="submission" date="2016-10" db="EMBL/GenBank/DDBJ databases">
        <authorList>
            <person name="Varghese N."/>
            <person name="Submissions S."/>
        </authorList>
    </citation>
    <scope>NUCLEOTIDE SEQUENCE [LARGE SCALE GENOMIC DNA]</scope>
    <source>
        <strain evidence="3">LP51</strain>
    </source>
</reference>
<organism evidence="2 3">
    <name type="scientific">Pontibacter chinhatensis</name>
    <dbReference type="NCBI Taxonomy" id="1436961"/>
    <lineage>
        <taxon>Bacteria</taxon>
        <taxon>Pseudomonadati</taxon>
        <taxon>Bacteroidota</taxon>
        <taxon>Cytophagia</taxon>
        <taxon>Cytophagales</taxon>
        <taxon>Hymenobacteraceae</taxon>
        <taxon>Pontibacter</taxon>
    </lineage>
</organism>
<gene>
    <name evidence="2" type="ORF">SAMN05421739_10363</name>
</gene>
<evidence type="ECO:0000313" key="3">
    <source>
        <dbReference type="Proteomes" id="UP000198724"/>
    </source>
</evidence>
<accession>A0A1I2TBV7</accession>
<name>A0A1I2TBV7_9BACT</name>
<dbReference type="Proteomes" id="UP000198724">
    <property type="component" value="Unassembled WGS sequence"/>
</dbReference>
<keyword evidence="1" id="KW-0812">Transmembrane</keyword>
<dbReference type="STRING" id="1436961.SAMN05421739_10363"/>
<evidence type="ECO:0000313" key="2">
    <source>
        <dbReference type="EMBL" id="SFG62365.1"/>
    </source>
</evidence>
<proteinExistence type="predicted"/>
<feature type="transmembrane region" description="Helical" evidence="1">
    <location>
        <begin position="9"/>
        <end position="30"/>
    </location>
</feature>
<keyword evidence="3" id="KW-1185">Reference proteome</keyword>